<gene>
    <name evidence="3" type="ORF">H6P80_06900</name>
</gene>
<evidence type="ECO:0000313" key="4">
    <source>
        <dbReference type="Proteomes" id="UP000564378"/>
    </source>
</evidence>
<evidence type="ECO:0000313" key="3">
    <source>
        <dbReference type="EMBL" id="MBC2777345.1"/>
    </source>
</evidence>
<dbReference type="InterPro" id="IPR029058">
    <property type="entry name" value="AB_hydrolase_fold"/>
</dbReference>
<name>A0A842HWS2_9SPHN</name>
<dbReference type="Gene3D" id="3.40.50.1820">
    <property type="entry name" value="alpha/beta hydrolase"/>
    <property type="match status" value="1"/>
</dbReference>
<dbReference type="Proteomes" id="UP000564378">
    <property type="component" value="Unassembled WGS sequence"/>
</dbReference>
<evidence type="ECO:0000256" key="1">
    <source>
        <dbReference type="ARBA" id="ARBA00022801"/>
    </source>
</evidence>
<dbReference type="Pfam" id="PF20434">
    <property type="entry name" value="BD-FAE"/>
    <property type="match status" value="1"/>
</dbReference>
<proteinExistence type="predicted"/>
<dbReference type="InterPro" id="IPR049492">
    <property type="entry name" value="BD-FAE-like_dom"/>
</dbReference>
<dbReference type="GO" id="GO:0016787">
    <property type="term" value="F:hydrolase activity"/>
    <property type="evidence" value="ECO:0007669"/>
    <property type="project" value="UniProtKB-KW"/>
</dbReference>
<comment type="caution">
    <text evidence="3">The sequence shown here is derived from an EMBL/GenBank/DDBJ whole genome shotgun (WGS) entry which is preliminary data.</text>
</comment>
<dbReference type="PANTHER" id="PTHR48081">
    <property type="entry name" value="AB HYDROLASE SUPERFAMILY PROTEIN C4A8.06C"/>
    <property type="match status" value="1"/>
</dbReference>
<keyword evidence="1 3" id="KW-0378">Hydrolase</keyword>
<keyword evidence="4" id="KW-1185">Reference proteome</keyword>
<dbReference type="EMBL" id="JACJVJ010000001">
    <property type="protein sequence ID" value="MBC2777345.1"/>
    <property type="molecule type" value="Genomic_DNA"/>
</dbReference>
<dbReference type="SUPFAM" id="SSF53474">
    <property type="entry name" value="alpha/beta-Hydrolases"/>
    <property type="match status" value="1"/>
</dbReference>
<feature type="domain" description="BD-FAE-like" evidence="2">
    <location>
        <begin position="50"/>
        <end position="153"/>
    </location>
</feature>
<protein>
    <submittedName>
        <fullName evidence="3">Alpha/beta hydrolase</fullName>
    </submittedName>
</protein>
<evidence type="ECO:0000259" key="2">
    <source>
        <dbReference type="Pfam" id="PF20434"/>
    </source>
</evidence>
<dbReference type="AlphaFoldDB" id="A0A842HWS2"/>
<organism evidence="3 4">
    <name type="scientific">Parasphingopyxis marina</name>
    <dbReference type="NCBI Taxonomy" id="2761622"/>
    <lineage>
        <taxon>Bacteria</taxon>
        <taxon>Pseudomonadati</taxon>
        <taxon>Pseudomonadota</taxon>
        <taxon>Alphaproteobacteria</taxon>
        <taxon>Sphingomonadales</taxon>
        <taxon>Sphingomonadaceae</taxon>
        <taxon>Parasphingopyxis</taxon>
    </lineage>
</organism>
<accession>A0A842HWS2</accession>
<sequence>MPEDSSTTSPPPAELMTWDDLYARPKPETEIRIAYGEGDLQFSELWLPGGSGPYPTVFMIHGGCWQTDIAERDIMNWIAGDLQDRGIAVWNIEYRGVDREGGGFPGTYEDVLRAADSLVENGERYNLDLSNVVAIGHSAGGHLALWLAARQNALPGDGVLAIMRLPIGTVISQGGLPDLEAGITRQGHACGTEAPRLMLGPRPELTSPQRMPAGSARQILVNAARDRIAPPAYADAYRNANLARDVTDIELVTIPGDGHVELISPGTASWERQVQLIEEALGR</sequence>
<dbReference type="InterPro" id="IPR050300">
    <property type="entry name" value="GDXG_lipolytic_enzyme"/>
</dbReference>
<reference evidence="3 4" key="1">
    <citation type="submission" date="2020-08" db="EMBL/GenBank/DDBJ databases">
        <title>Draft genome sequence of Parasphingopyxis sp. GrpM-11.</title>
        <authorList>
            <person name="Oh J."/>
            <person name="Roh D.-H."/>
        </authorList>
    </citation>
    <scope>NUCLEOTIDE SEQUENCE [LARGE SCALE GENOMIC DNA]</scope>
    <source>
        <strain evidence="3 4">GrpM-11</strain>
    </source>
</reference>